<dbReference type="PROSITE" id="PS00584">
    <property type="entry name" value="PFKB_KINASES_2"/>
    <property type="match status" value="1"/>
</dbReference>
<dbReference type="Pfam" id="PF00294">
    <property type="entry name" value="PfkB"/>
    <property type="match status" value="1"/>
</dbReference>
<evidence type="ECO:0000256" key="7">
    <source>
        <dbReference type="SAM" id="MobiDB-lite"/>
    </source>
</evidence>
<dbReference type="Proteomes" id="UP000642748">
    <property type="component" value="Unassembled WGS sequence"/>
</dbReference>
<dbReference type="PANTHER" id="PTHR46566">
    <property type="entry name" value="1-PHOSPHOFRUCTOKINASE-RELATED"/>
    <property type="match status" value="1"/>
</dbReference>
<keyword evidence="5" id="KW-0067">ATP-binding</keyword>
<evidence type="ECO:0000256" key="2">
    <source>
        <dbReference type="ARBA" id="ARBA00022679"/>
    </source>
</evidence>
<feature type="domain" description="Carbohydrate kinase PfkB" evidence="8">
    <location>
        <begin position="16"/>
        <end position="277"/>
    </location>
</feature>
<dbReference type="SUPFAM" id="SSF53613">
    <property type="entry name" value="Ribokinase-like"/>
    <property type="match status" value="1"/>
</dbReference>
<proteinExistence type="inferred from homology"/>
<dbReference type="InterPro" id="IPR029056">
    <property type="entry name" value="Ribokinase-like"/>
</dbReference>
<dbReference type="GO" id="GO:0016301">
    <property type="term" value="F:kinase activity"/>
    <property type="evidence" value="ECO:0007669"/>
    <property type="project" value="UniProtKB-KW"/>
</dbReference>
<dbReference type="InterPro" id="IPR011611">
    <property type="entry name" value="PfkB_dom"/>
</dbReference>
<keyword evidence="3" id="KW-0547">Nucleotide-binding</keyword>
<dbReference type="EMBL" id="BONZ01000056">
    <property type="protein sequence ID" value="GIH17635.1"/>
    <property type="molecule type" value="Genomic_DNA"/>
</dbReference>
<dbReference type="PANTHER" id="PTHR46566:SF2">
    <property type="entry name" value="ATP-DEPENDENT 6-PHOSPHOFRUCTOKINASE ISOZYME 2"/>
    <property type="match status" value="1"/>
</dbReference>
<dbReference type="AlphaFoldDB" id="A0A8J3VSY7"/>
<reference evidence="9" key="1">
    <citation type="submission" date="2021-01" db="EMBL/GenBank/DDBJ databases">
        <title>Whole genome shotgun sequence of Rugosimonospora africana NBRC 104875.</title>
        <authorList>
            <person name="Komaki H."/>
            <person name="Tamura T."/>
        </authorList>
    </citation>
    <scope>NUCLEOTIDE SEQUENCE</scope>
    <source>
        <strain evidence="9">NBRC 104875</strain>
    </source>
</reference>
<dbReference type="GO" id="GO:0005524">
    <property type="term" value="F:ATP binding"/>
    <property type="evidence" value="ECO:0007669"/>
    <property type="project" value="UniProtKB-KW"/>
</dbReference>
<organism evidence="9 10">
    <name type="scientific">Rugosimonospora africana</name>
    <dbReference type="NCBI Taxonomy" id="556532"/>
    <lineage>
        <taxon>Bacteria</taxon>
        <taxon>Bacillati</taxon>
        <taxon>Actinomycetota</taxon>
        <taxon>Actinomycetes</taxon>
        <taxon>Micromonosporales</taxon>
        <taxon>Micromonosporaceae</taxon>
        <taxon>Rugosimonospora</taxon>
    </lineage>
</organism>
<protein>
    <submittedName>
        <fullName evidence="9">1-phosphofructokinase</fullName>
    </submittedName>
</protein>
<dbReference type="GO" id="GO:0016773">
    <property type="term" value="F:phosphotransferase activity, alcohol group as acceptor"/>
    <property type="evidence" value="ECO:0007669"/>
    <property type="project" value="InterPro"/>
</dbReference>
<accession>A0A8J3VSY7</accession>
<evidence type="ECO:0000256" key="1">
    <source>
        <dbReference type="ARBA" id="ARBA00010688"/>
    </source>
</evidence>
<comment type="caution">
    <text evidence="9">The sequence shown here is derived from an EMBL/GenBank/DDBJ whole genome shotgun (WGS) entry which is preliminary data.</text>
</comment>
<keyword evidence="2 6" id="KW-0808">Transferase</keyword>
<evidence type="ECO:0000256" key="3">
    <source>
        <dbReference type="ARBA" id="ARBA00022741"/>
    </source>
</evidence>
<evidence type="ECO:0000256" key="4">
    <source>
        <dbReference type="ARBA" id="ARBA00022777"/>
    </source>
</evidence>
<evidence type="ECO:0000256" key="6">
    <source>
        <dbReference type="PIRNR" id="PIRNR000535"/>
    </source>
</evidence>
<evidence type="ECO:0000313" key="9">
    <source>
        <dbReference type="EMBL" id="GIH17635.1"/>
    </source>
</evidence>
<evidence type="ECO:0000256" key="5">
    <source>
        <dbReference type="ARBA" id="ARBA00022840"/>
    </source>
</evidence>
<evidence type="ECO:0000313" key="10">
    <source>
        <dbReference type="Proteomes" id="UP000642748"/>
    </source>
</evidence>
<name>A0A8J3VSY7_9ACTN</name>
<keyword evidence="10" id="KW-1185">Reference proteome</keyword>
<gene>
    <name evidence="9" type="primary">fruK</name>
    <name evidence="9" type="ORF">Raf01_58070</name>
</gene>
<evidence type="ECO:0000259" key="8">
    <source>
        <dbReference type="Pfam" id="PF00294"/>
    </source>
</evidence>
<dbReference type="PIRSF" id="PIRSF000535">
    <property type="entry name" value="1PFK/6PFK/LacC"/>
    <property type="match status" value="1"/>
</dbReference>
<dbReference type="GO" id="GO:0005975">
    <property type="term" value="P:carbohydrate metabolic process"/>
    <property type="evidence" value="ECO:0007669"/>
    <property type="project" value="InterPro"/>
</dbReference>
<dbReference type="Gene3D" id="3.40.1190.20">
    <property type="match status" value="1"/>
</dbReference>
<comment type="similarity">
    <text evidence="1">Belongs to the carbohydrate kinase PfkB family.</text>
</comment>
<sequence length="325" mass="33761">MVFAPAPQLTVTIEKRGEGQEIHLHPGGQGVWQARMIAALGLPVVLCAAFGGEVGQVLEPLIAAEGITVRAVLGQSHNGTYVHDRRGGSRIDVAEVTGDPLSRHELDELYGVALAEGLTSDVCLLSGAAHPAVVPPETYRRLATDLGRHGRRVIADLSGEHLHAVLAGQPYLVRVSHEDLGTGNDLDSLIASVCRLRDAGADTVLVTRAQQPAVALIGDVIYEVVTPKLEAADPRGAGDSLTAGLAAALAAGDPTAEAVRCGAAAGSLNVTRHGLGTGDRGAVRQLRDRVRLVPIGSVAPGERGSAEGPELRTTTQELAERVELP</sequence>
<keyword evidence="4" id="KW-0418">Kinase</keyword>
<dbReference type="InterPro" id="IPR017583">
    <property type="entry name" value="Tagatose/fructose_Pkinase"/>
</dbReference>
<feature type="region of interest" description="Disordered" evidence="7">
    <location>
        <begin position="298"/>
        <end position="325"/>
    </location>
</feature>
<dbReference type="InterPro" id="IPR002173">
    <property type="entry name" value="Carboh/pur_kinase_PfkB_CS"/>
</dbReference>